<dbReference type="Proteomes" id="UP000178774">
    <property type="component" value="Unassembled WGS sequence"/>
</dbReference>
<organism evidence="2 3">
    <name type="scientific">Candidatus Staskawiczbacteria bacterium RIFCSPHIGHO2_01_FULL_41_41</name>
    <dbReference type="NCBI Taxonomy" id="1802203"/>
    <lineage>
        <taxon>Bacteria</taxon>
        <taxon>Candidatus Staskawicziibacteriota</taxon>
    </lineage>
</organism>
<evidence type="ECO:0000313" key="3">
    <source>
        <dbReference type="Proteomes" id="UP000178774"/>
    </source>
</evidence>
<gene>
    <name evidence="2" type="ORF">A2822_03940</name>
</gene>
<feature type="transmembrane region" description="Helical" evidence="1">
    <location>
        <begin position="23"/>
        <end position="43"/>
    </location>
</feature>
<keyword evidence="1" id="KW-0472">Membrane</keyword>
<keyword evidence="1" id="KW-0812">Transmembrane</keyword>
<evidence type="ECO:0000256" key="1">
    <source>
        <dbReference type="SAM" id="Phobius"/>
    </source>
</evidence>
<keyword evidence="1" id="KW-1133">Transmembrane helix</keyword>
<evidence type="ECO:0000313" key="2">
    <source>
        <dbReference type="EMBL" id="OGZ66151.1"/>
    </source>
</evidence>
<sequence length="105" mass="11327">MIAILDNVINALALQVGFMLGDMIRLLLTPVGAVMAVSLLAYLGHVTIKSITKDMQGVLIYLKNHKLKNAFFAPFQSTILPIILKKKNSAIKGIPSIIGIPLADT</sequence>
<comment type="caution">
    <text evidence="2">The sequence shown here is derived from an EMBL/GenBank/DDBJ whole genome shotgun (WGS) entry which is preliminary data.</text>
</comment>
<name>A0A1G2HV88_9BACT</name>
<accession>A0A1G2HV88</accession>
<dbReference type="AlphaFoldDB" id="A0A1G2HV88"/>
<proteinExistence type="predicted"/>
<reference evidence="2 3" key="1">
    <citation type="journal article" date="2016" name="Nat. Commun.">
        <title>Thousands of microbial genomes shed light on interconnected biogeochemical processes in an aquifer system.</title>
        <authorList>
            <person name="Anantharaman K."/>
            <person name="Brown C.T."/>
            <person name="Hug L.A."/>
            <person name="Sharon I."/>
            <person name="Castelle C.J."/>
            <person name="Probst A.J."/>
            <person name="Thomas B.C."/>
            <person name="Singh A."/>
            <person name="Wilkins M.J."/>
            <person name="Karaoz U."/>
            <person name="Brodie E.L."/>
            <person name="Williams K.H."/>
            <person name="Hubbard S.S."/>
            <person name="Banfield J.F."/>
        </authorList>
    </citation>
    <scope>NUCLEOTIDE SEQUENCE [LARGE SCALE GENOMIC DNA]</scope>
</reference>
<protein>
    <submittedName>
        <fullName evidence="2">Uncharacterized protein</fullName>
    </submittedName>
</protein>
<dbReference type="EMBL" id="MHOP01000008">
    <property type="protein sequence ID" value="OGZ66151.1"/>
    <property type="molecule type" value="Genomic_DNA"/>
</dbReference>